<dbReference type="Proteomes" id="UP000814140">
    <property type="component" value="Unassembled WGS sequence"/>
</dbReference>
<keyword evidence="2" id="KW-1185">Reference proteome</keyword>
<evidence type="ECO:0000313" key="2">
    <source>
        <dbReference type="Proteomes" id="UP000814140"/>
    </source>
</evidence>
<evidence type="ECO:0000313" key="1">
    <source>
        <dbReference type="EMBL" id="KAI0058441.1"/>
    </source>
</evidence>
<comment type="caution">
    <text evidence="1">The sequence shown here is derived from an EMBL/GenBank/DDBJ whole genome shotgun (WGS) entry which is preliminary data.</text>
</comment>
<reference evidence="1" key="2">
    <citation type="journal article" date="2022" name="New Phytol.">
        <title>Evolutionary transition to the ectomycorrhizal habit in the genomes of a hyperdiverse lineage of mushroom-forming fungi.</title>
        <authorList>
            <person name="Looney B."/>
            <person name="Miyauchi S."/>
            <person name="Morin E."/>
            <person name="Drula E."/>
            <person name="Courty P.E."/>
            <person name="Kohler A."/>
            <person name="Kuo A."/>
            <person name="LaButti K."/>
            <person name="Pangilinan J."/>
            <person name="Lipzen A."/>
            <person name="Riley R."/>
            <person name="Andreopoulos W."/>
            <person name="He G."/>
            <person name="Johnson J."/>
            <person name="Nolan M."/>
            <person name="Tritt A."/>
            <person name="Barry K.W."/>
            <person name="Grigoriev I.V."/>
            <person name="Nagy L.G."/>
            <person name="Hibbett D."/>
            <person name="Henrissat B."/>
            <person name="Matheny P.B."/>
            <person name="Labbe J."/>
            <person name="Martin F.M."/>
        </authorList>
    </citation>
    <scope>NUCLEOTIDE SEQUENCE</scope>
    <source>
        <strain evidence="1">HHB10654</strain>
    </source>
</reference>
<accession>A0ACB8SRN2</accession>
<organism evidence="1 2">
    <name type="scientific">Artomyces pyxidatus</name>
    <dbReference type="NCBI Taxonomy" id="48021"/>
    <lineage>
        <taxon>Eukaryota</taxon>
        <taxon>Fungi</taxon>
        <taxon>Dikarya</taxon>
        <taxon>Basidiomycota</taxon>
        <taxon>Agaricomycotina</taxon>
        <taxon>Agaricomycetes</taxon>
        <taxon>Russulales</taxon>
        <taxon>Auriscalpiaceae</taxon>
        <taxon>Artomyces</taxon>
    </lineage>
</organism>
<sequence>MTPTPSLKRRREEIQANEPSNDPPNFKQSEDFWLEDGNIILRCGATGFRVNRGVLSLHSTVLKDMFTMGQPGAGDQMFEGCAVVTLHDEAEDMCLLLKMLHFRRFGRKLQEFRLETLHSLLRIARKYMVDELQEEIVDYLKLMFPSELAIYLSPTRIEAMCQDFNPMLGVEIAVEFDIQVLLPSALYMSACLPLRSQLDGFNNSDGTLVKPLPHVLRSILFFQENMQVWIDEEIEYGGWFEISTCDHAGCRGIDHHTVSKIYRWYHGLRNDVLALDSDLIRPGRSACHRCVSRLEEDDKDYRFELWGQLPRFHFLDDTTWDDVCRNAGIQRA</sequence>
<name>A0ACB8SRN2_9AGAM</name>
<proteinExistence type="predicted"/>
<reference evidence="1" key="1">
    <citation type="submission" date="2021-03" db="EMBL/GenBank/DDBJ databases">
        <authorList>
            <consortium name="DOE Joint Genome Institute"/>
            <person name="Ahrendt S."/>
            <person name="Looney B.P."/>
            <person name="Miyauchi S."/>
            <person name="Morin E."/>
            <person name="Drula E."/>
            <person name="Courty P.E."/>
            <person name="Chicoki N."/>
            <person name="Fauchery L."/>
            <person name="Kohler A."/>
            <person name="Kuo A."/>
            <person name="Labutti K."/>
            <person name="Pangilinan J."/>
            <person name="Lipzen A."/>
            <person name="Riley R."/>
            <person name="Andreopoulos W."/>
            <person name="He G."/>
            <person name="Johnson J."/>
            <person name="Barry K.W."/>
            <person name="Grigoriev I.V."/>
            <person name="Nagy L."/>
            <person name="Hibbett D."/>
            <person name="Henrissat B."/>
            <person name="Matheny P.B."/>
            <person name="Labbe J."/>
            <person name="Martin F."/>
        </authorList>
    </citation>
    <scope>NUCLEOTIDE SEQUENCE</scope>
    <source>
        <strain evidence="1">HHB10654</strain>
    </source>
</reference>
<dbReference type="EMBL" id="MU277235">
    <property type="protein sequence ID" value="KAI0058441.1"/>
    <property type="molecule type" value="Genomic_DNA"/>
</dbReference>
<gene>
    <name evidence="1" type="ORF">BV25DRAFT_1919324</name>
</gene>
<protein>
    <submittedName>
        <fullName evidence="1">Uncharacterized protein</fullName>
    </submittedName>
</protein>